<dbReference type="Proteomes" id="UP000230842">
    <property type="component" value="Unassembled WGS sequence"/>
</dbReference>
<sequence>MTRRRPLRLLAAAASLSLLTAVAACGGDDEAAAGDDTTVVKVGTLRGQPHFYAPLLYEDGDGITYEAVTLDTAPALNDALVSGQVDMVVGSITATIASVAQGRDLRIVANAADGGSGFVGNDTIQSVTDVEGKKFGYLVASSQEIAMRLTFEEAGVDADAVELVELAPPEFFNAFSTGQIDGFWAPEIAVSLALGDGGHEVASPYETEIGRVNIALITTQRLIDDDPDLVQKVVDEHTRVTEEMTTTQDVWLKDLVETYGGDQEVFETALDNFWLRADIPDDWQAQIQALIDASYELGKITEKPELGDVVVDTFAETS</sequence>
<feature type="chain" id="PRO_5014954950" evidence="1">
    <location>
        <begin position="24"/>
        <end position="318"/>
    </location>
</feature>
<dbReference type="Gene3D" id="3.40.190.10">
    <property type="entry name" value="Periplasmic binding protein-like II"/>
    <property type="match status" value="2"/>
</dbReference>
<gene>
    <name evidence="3" type="ORF">CLV56_2057</name>
</gene>
<dbReference type="PANTHER" id="PTHR30024">
    <property type="entry name" value="ALIPHATIC SULFONATES-BINDING PROTEIN-RELATED"/>
    <property type="match status" value="1"/>
</dbReference>
<comment type="caution">
    <text evidence="3">The sequence shown here is derived from an EMBL/GenBank/DDBJ whole genome shotgun (WGS) entry which is preliminary data.</text>
</comment>
<keyword evidence="4" id="KW-1185">Reference proteome</keyword>
<dbReference type="OrthoDB" id="286202at2"/>
<protein>
    <submittedName>
        <fullName evidence="3">NitT/TauT family transport system substrate-binding protein</fullName>
    </submittedName>
</protein>
<dbReference type="EMBL" id="PGEZ01000001">
    <property type="protein sequence ID" value="PJJ57819.1"/>
    <property type="molecule type" value="Genomic_DNA"/>
</dbReference>
<dbReference type="PROSITE" id="PS51257">
    <property type="entry name" value="PROKAR_LIPOPROTEIN"/>
    <property type="match status" value="1"/>
</dbReference>
<dbReference type="AlphaFoldDB" id="A0A2M9BIQ0"/>
<evidence type="ECO:0000259" key="2">
    <source>
        <dbReference type="Pfam" id="PF09084"/>
    </source>
</evidence>
<reference evidence="3 4" key="1">
    <citation type="submission" date="2017-11" db="EMBL/GenBank/DDBJ databases">
        <title>Genomic Encyclopedia of Archaeal and Bacterial Type Strains, Phase II (KMG-II): From Individual Species to Whole Genera.</title>
        <authorList>
            <person name="Goeker M."/>
        </authorList>
    </citation>
    <scope>NUCLEOTIDE SEQUENCE [LARGE SCALE GENOMIC DNA]</scope>
    <source>
        <strain evidence="3 4">DSM 27763</strain>
    </source>
</reference>
<evidence type="ECO:0000256" key="1">
    <source>
        <dbReference type="SAM" id="SignalP"/>
    </source>
</evidence>
<organism evidence="3 4">
    <name type="scientific">Mumia flava</name>
    <dbReference type="NCBI Taxonomy" id="1348852"/>
    <lineage>
        <taxon>Bacteria</taxon>
        <taxon>Bacillati</taxon>
        <taxon>Actinomycetota</taxon>
        <taxon>Actinomycetes</taxon>
        <taxon>Propionibacteriales</taxon>
        <taxon>Nocardioidaceae</taxon>
        <taxon>Mumia</taxon>
    </lineage>
</organism>
<feature type="signal peptide" evidence="1">
    <location>
        <begin position="1"/>
        <end position="23"/>
    </location>
</feature>
<name>A0A2M9BIQ0_9ACTN</name>
<feature type="domain" description="SsuA/THI5-like" evidence="2">
    <location>
        <begin position="78"/>
        <end position="245"/>
    </location>
</feature>
<dbReference type="RefSeq" id="WP_100414781.1">
    <property type="nucleotide sequence ID" value="NZ_PGEZ01000001.1"/>
</dbReference>
<accession>A0A2M9BIQ0</accession>
<proteinExistence type="predicted"/>
<dbReference type="InterPro" id="IPR015168">
    <property type="entry name" value="SsuA/THI5"/>
</dbReference>
<dbReference type="SUPFAM" id="SSF53850">
    <property type="entry name" value="Periplasmic binding protein-like II"/>
    <property type="match status" value="1"/>
</dbReference>
<evidence type="ECO:0000313" key="4">
    <source>
        <dbReference type="Proteomes" id="UP000230842"/>
    </source>
</evidence>
<keyword evidence="1" id="KW-0732">Signal</keyword>
<dbReference type="Pfam" id="PF09084">
    <property type="entry name" value="NMT1"/>
    <property type="match status" value="1"/>
</dbReference>
<evidence type="ECO:0000313" key="3">
    <source>
        <dbReference type="EMBL" id="PJJ57819.1"/>
    </source>
</evidence>